<feature type="non-terminal residue" evidence="1">
    <location>
        <position position="48"/>
    </location>
</feature>
<sequence>MTVVIKVSDLVKLVKSYEAYKAYKEAYEICEGALCSYRTIVSGLDLGR</sequence>
<evidence type="ECO:0000313" key="1">
    <source>
        <dbReference type="EMBL" id="KKL76466.1"/>
    </source>
</evidence>
<dbReference type="AlphaFoldDB" id="A0A0F9FDE3"/>
<organism evidence="1">
    <name type="scientific">marine sediment metagenome</name>
    <dbReference type="NCBI Taxonomy" id="412755"/>
    <lineage>
        <taxon>unclassified sequences</taxon>
        <taxon>metagenomes</taxon>
        <taxon>ecological metagenomes</taxon>
    </lineage>
</organism>
<reference evidence="1" key="1">
    <citation type="journal article" date="2015" name="Nature">
        <title>Complex archaea that bridge the gap between prokaryotes and eukaryotes.</title>
        <authorList>
            <person name="Spang A."/>
            <person name="Saw J.H."/>
            <person name="Jorgensen S.L."/>
            <person name="Zaremba-Niedzwiedzka K."/>
            <person name="Martijn J."/>
            <person name="Lind A.E."/>
            <person name="van Eijk R."/>
            <person name="Schleper C."/>
            <person name="Guy L."/>
            <person name="Ettema T.J."/>
        </authorList>
    </citation>
    <scope>NUCLEOTIDE SEQUENCE</scope>
</reference>
<gene>
    <name evidence="1" type="ORF">LCGC14_2044570</name>
</gene>
<protein>
    <submittedName>
        <fullName evidence="1">Uncharacterized protein</fullName>
    </submittedName>
</protein>
<dbReference type="EMBL" id="LAZR01024035">
    <property type="protein sequence ID" value="KKL76466.1"/>
    <property type="molecule type" value="Genomic_DNA"/>
</dbReference>
<proteinExistence type="predicted"/>
<comment type="caution">
    <text evidence="1">The sequence shown here is derived from an EMBL/GenBank/DDBJ whole genome shotgun (WGS) entry which is preliminary data.</text>
</comment>
<accession>A0A0F9FDE3</accession>
<name>A0A0F9FDE3_9ZZZZ</name>